<feature type="region of interest" description="Disordered" evidence="1">
    <location>
        <begin position="1"/>
        <end position="30"/>
    </location>
</feature>
<keyword evidence="3" id="KW-1185">Reference proteome</keyword>
<dbReference type="InterPro" id="IPR001343">
    <property type="entry name" value="Hemolysn_Ca-bd"/>
</dbReference>
<comment type="caution">
    <text evidence="2">The sequence shown here is derived from an EMBL/GenBank/DDBJ whole genome shotgun (WGS) entry which is preliminary data.</text>
</comment>
<dbReference type="AlphaFoldDB" id="A0A4R5QIK4"/>
<dbReference type="EMBL" id="SMSJ01000011">
    <property type="protein sequence ID" value="TDH62427.1"/>
    <property type="molecule type" value="Genomic_DNA"/>
</dbReference>
<sequence length="113" mass="11092">MRSGFDRWQQSPGVLPAGAGDDHVAGNGGADLLYGGTGTDRLHRAGGSDAIPDWQDGSDLIDARAPTPLGLHGIGGPVITASGTNAVVAHAGGTLTVVGAAGKIDAADIPPFA</sequence>
<evidence type="ECO:0000256" key="1">
    <source>
        <dbReference type="SAM" id="MobiDB-lite"/>
    </source>
</evidence>
<reference evidence="2 3" key="1">
    <citation type="journal article" date="2016" name="J. Microbiol.">
        <title>Dankookia rubra gen. nov., sp. nov., an alphaproteobacterium isolated from sediment of a shallow stream.</title>
        <authorList>
            <person name="Kim W.H."/>
            <person name="Kim D.H."/>
            <person name="Kang K."/>
            <person name="Ahn T.Y."/>
        </authorList>
    </citation>
    <scope>NUCLEOTIDE SEQUENCE [LARGE SCALE GENOMIC DNA]</scope>
    <source>
        <strain evidence="2 3">JCM30602</strain>
    </source>
</reference>
<dbReference type="Proteomes" id="UP000295096">
    <property type="component" value="Unassembled WGS sequence"/>
</dbReference>
<dbReference type="RefSeq" id="WP_133288690.1">
    <property type="nucleotide sequence ID" value="NZ_SMSJ01000011.1"/>
</dbReference>
<name>A0A4R5QIK4_9PROT</name>
<organism evidence="2 3">
    <name type="scientific">Dankookia rubra</name>
    <dbReference type="NCBI Taxonomy" id="1442381"/>
    <lineage>
        <taxon>Bacteria</taxon>
        <taxon>Pseudomonadati</taxon>
        <taxon>Pseudomonadota</taxon>
        <taxon>Alphaproteobacteria</taxon>
        <taxon>Acetobacterales</taxon>
        <taxon>Roseomonadaceae</taxon>
        <taxon>Dankookia</taxon>
    </lineage>
</organism>
<evidence type="ECO:0000313" key="2">
    <source>
        <dbReference type="EMBL" id="TDH62427.1"/>
    </source>
</evidence>
<dbReference type="Gene3D" id="2.150.10.10">
    <property type="entry name" value="Serralysin-like metalloprotease, C-terminal"/>
    <property type="match status" value="1"/>
</dbReference>
<dbReference type="GO" id="GO:0005509">
    <property type="term" value="F:calcium ion binding"/>
    <property type="evidence" value="ECO:0007669"/>
    <property type="project" value="InterPro"/>
</dbReference>
<dbReference type="InterPro" id="IPR011049">
    <property type="entry name" value="Serralysin-like_metalloprot_C"/>
</dbReference>
<gene>
    <name evidence="2" type="ORF">E2C06_11175</name>
</gene>
<dbReference type="Pfam" id="PF00353">
    <property type="entry name" value="HemolysinCabind"/>
    <property type="match status" value="1"/>
</dbReference>
<proteinExistence type="predicted"/>
<evidence type="ECO:0008006" key="4">
    <source>
        <dbReference type="Google" id="ProtNLM"/>
    </source>
</evidence>
<evidence type="ECO:0000313" key="3">
    <source>
        <dbReference type="Proteomes" id="UP000295096"/>
    </source>
</evidence>
<dbReference type="SUPFAM" id="SSF51120">
    <property type="entry name" value="beta-Roll"/>
    <property type="match status" value="1"/>
</dbReference>
<dbReference type="OrthoDB" id="7344351at2"/>
<accession>A0A4R5QIK4</accession>
<protein>
    <recommendedName>
        <fullName evidence="4">Calcium-binding protein</fullName>
    </recommendedName>
</protein>